<dbReference type="GO" id="GO:0046872">
    <property type="term" value="F:metal ion binding"/>
    <property type="evidence" value="ECO:0007669"/>
    <property type="project" value="UniProtKB-KW"/>
</dbReference>
<dbReference type="SUPFAM" id="SSF51735">
    <property type="entry name" value="NAD(P)-binding Rossmann-fold domains"/>
    <property type="match status" value="1"/>
</dbReference>
<evidence type="ECO:0000256" key="13">
    <source>
        <dbReference type="ARBA" id="ARBA00054002"/>
    </source>
</evidence>
<dbReference type="CDD" id="cd06100">
    <property type="entry name" value="CCL_ACL-C"/>
    <property type="match status" value="1"/>
</dbReference>
<evidence type="ECO:0000256" key="16">
    <source>
        <dbReference type="ARBA" id="ARBA00076189"/>
    </source>
</evidence>
<dbReference type="InterPro" id="IPR033847">
    <property type="entry name" value="Citrt_syn/SCS-alpha_CS"/>
</dbReference>
<keyword evidence="7" id="KW-0479">Metal-binding</keyword>
<dbReference type="SMART" id="SM00881">
    <property type="entry name" value="CoA_binding"/>
    <property type="match status" value="1"/>
</dbReference>
<dbReference type="InterPro" id="IPR005811">
    <property type="entry name" value="SUCC_ACL_C"/>
</dbReference>
<dbReference type="Pfam" id="PF02629">
    <property type="entry name" value="CoA_binding"/>
    <property type="match status" value="1"/>
</dbReference>
<evidence type="ECO:0000256" key="12">
    <source>
        <dbReference type="ARBA" id="ARBA00047593"/>
    </source>
</evidence>
<dbReference type="Pfam" id="PF00549">
    <property type="entry name" value="Ligase_CoA"/>
    <property type="match status" value="1"/>
</dbReference>
<dbReference type="GO" id="GO:0006085">
    <property type="term" value="P:acetyl-CoA biosynthetic process"/>
    <property type="evidence" value="ECO:0007669"/>
    <property type="project" value="TreeGrafter"/>
</dbReference>
<evidence type="ECO:0000256" key="8">
    <source>
        <dbReference type="ARBA" id="ARBA00022741"/>
    </source>
</evidence>
<comment type="subcellular location">
    <subcellularLocation>
        <location evidence="1">Cytoplasm</location>
    </subcellularLocation>
</comment>
<dbReference type="AlphaFoldDB" id="A0A8H4M8V5"/>
<dbReference type="Gene3D" id="1.10.230.10">
    <property type="entry name" value="Cytochrome P450-Terp, domain 2"/>
    <property type="match status" value="1"/>
</dbReference>
<evidence type="ECO:0000256" key="7">
    <source>
        <dbReference type="ARBA" id="ARBA00022723"/>
    </source>
</evidence>
<evidence type="ECO:0000313" key="20">
    <source>
        <dbReference type="Proteomes" id="UP000653565"/>
    </source>
</evidence>
<keyword evidence="4" id="KW-0444">Lipid biosynthesis</keyword>
<dbReference type="Gene3D" id="3.40.50.261">
    <property type="entry name" value="Succinyl-CoA synthetase domains"/>
    <property type="match status" value="1"/>
</dbReference>
<dbReference type="InterPro" id="IPR036291">
    <property type="entry name" value="NAD(P)-bd_dom_sf"/>
</dbReference>
<keyword evidence="11" id="KW-0443">Lipid metabolism</keyword>
<keyword evidence="9" id="KW-0067">ATP-binding</keyword>
<evidence type="ECO:0000256" key="5">
    <source>
        <dbReference type="ARBA" id="ARBA00022553"/>
    </source>
</evidence>
<comment type="subunit">
    <text evidence="15">Composed of two subunits.</text>
</comment>
<dbReference type="InterPro" id="IPR016143">
    <property type="entry name" value="Citrate_synth-like_sm_a-sub"/>
</dbReference>
<reference evidence="19" key="1">
    <citation type="journal article" date="2020" name="bioRxiv">
        <title>Genomic and phenotypic heterogeneity of clinical isolates of the human pathogens Aspergillus fumigatus, Aspergillus lentulus and Aspergillus fumigatiaffinis.</title>
        <authorList>
            <person name="dos Santos R.A.C."/>
            <person name="Steenwyk J.L."/>
            <person name="Rivero-Menendez O."/>
            <person name="Mead M.E."/>
            <person name="Silva L.P."/>
            <person name="Bastos R.W."/>
            <person name="Alastruey-Izquierdo A."/>
            <person name="Goldman G.H."/>
            <person name="Rokas A."/>
        </authorList>
    </citation>
    <scope>NUCLEOTIDE SEQUENCE</scope>
    <source>
        <strain evidence="19">CNM-CM6805</strain>
    </source>
</reference>
<dbReference type="InterPro" id="IPR016102">
    <property type="entry name" value="Succinyl-CoA_synth-like"/>
</dbReference>
<name>A0A8H4M8V5_9EURO</name>
<dbReference type="Pfam" id="PF00285">
    <property type="entry name" value="Citrate_synt"/>
    <property type="match status" value="1"/>
</dbReference>
<evidence type="ECO:0000313" key="19">
    <source>
        <dbReference type="EMBL" id="KAF4233471.1"/>
    </source>
</evidence>
<evidence type="ECO:0000256" key="9">
    <source>
        <dbReference type="ARBA" id="ARBA00022840"/>
    </source>
</evidence>
<dbReference type="InterPro" id="IPR003781">
    <property type="entry name" value="CoA-bd"/>
</dbReference>
<dbReference type="InterPro" id="IPR002020">
    <property type="entry name" value="Citrate_synthase"/>
</dbReference>
<evidence type="ECO:0000256" key="14">
    <source>
        <dbReference type="ARBA" id="ARBA00060724"/>
    </source>
</evidence>
<dbReference type="FunFam" id="3.40.50.720:FF:000024">
    <property type="entry name" value="Probable ATP-citrate synthase"/>
    <property type="match status" value="1"/>
</dbReference>
<evidence type="ECO:0000256" key="15">
    <source>
        <dbReference type="ARBA" id="ARBA00062455"/>
    </source>
</evidence>
<dbReference type="FunFam" id="1.10.230.10:FF:000005">
    <property type="entry name" value="ATP-citrate synthase subunit 1"/>
    <property type="match status" value="1"/>
</dbReference>
<dbReference type="PROSITE" id="PS01216">
    <property type="entry name" value="SUCCINYL_COA_LIG_1"/>
    <property type="match status" value="1"/>
</dbReference>
<dbReference type="InterPro" id="IPR036969">
    <property type="entry name" value="Citrate_synthase_sf"/>
</dbReference>
<comment type="catalytic activity">
    <reaction evidence="12">
        <text>oxaloacetate + acetyl-CoA + ADP + phosphate = citrate + ATP + CoA</text>
        <dbReference type="Rhea" id="RHEA:21160"/>
        <dbReference type="ChEBI" id="CHEBI:16452"/>
        <dbReference type="ChEBI" id="CHEBI:16947"/>
        <dbReference type="ChEBI" id="CHEBI:30616"/>
        <dbReference type="ChEBI" id="CHEBI:43474"/>
        <dbReference type="ChEBI" id="CHEBI:57287"/>
        <dbReference type="ChEBI" id="CHEBI:57288"/>
        <dbReference type="ChEBI" id="CHEBI:456216"/>
        <dbReference type="EC" id="2.3.3.8"/>
    </reaction>
</comment>
<feature type="domain" description="CoA-binding" evidence="18">
    <location>
        <begin position="38"/>
        <end position="147"/>
    </location>
</feature>
<dbReference type="EMBL" id="JAAAPX010000079">
    <property type="protein sequence ID" value="KAF4233471.1"/>
    <property type="molecule type" value="Genomic_DNA"/>
</dbReference>
<accession>A0A8H4M8V5</accession>
<keyword evidence="10" id="KW-0460">Magnesium</keyword>
<evidence type="ECO:0000256" key="10">
    <source>
        <dbReference type="ARBA" id="ARBA00022842"/>
    </source>
</evidence>
<dbReference type="GO" id="GO:0003878">
    <property type="term" value="F:ATP citrate synthase activity"/>
    <property type="evidence" value="ECO:0007669"/>
    <property type="project" value="UniProtKB-EC"/>
</dbReference>
<evidence type="ECO:0000256" key="1">
    <source>
        <dbReference type="ARBA" id="ARBA00004496"/>
    </source>
</evidence>
<dbReference type="PANTHER" id="PTHR23118:SF42">
    <property type="entry name" value="ATP-CITRATE SYNTHASE"/>
    <property type="match status" value="1"/>
</dbReference>
<dbReference type="Proteomes" id="UP000653565">
    <property type="component" value="Unassembled WGS sequence"/>
</dbReference>
<evidence type="ECO:0000256" key="11">
    <source>
        <dbReference type="ARBA" id="ARBA00023098"/>
    </source>
</evidence>
<keyword evidence="3" id="KW-0963">Cytoplasm</keyword>
<evidence type="ECO:0000256" key="3">
    <source>
        <dbReference type="ARBA" id="ARBA00022490"/>
    </source>
</evidence>
<reference evidence="19" key="2">
    <citation type="submission" date="2020-04" db="EMBL/GenBank/DDBJ databases">
        <authorList>
            <person name="Santos R.A.C."/>
            <person name="Steenwyk J.L."/>
            <person name="Rivero-Menendez O."/>
            <person name="Mead M.E."/>
            <person name="Silva L.P."/>
            <person name="Bastos R.W."/>
            <person name="Alastruey-Izquierdo A."/>
            <person name="Goldman G.H."/>
            <person name="Rokas A."/>
        </authorList>
    </citation>
    <scope>NUCLEOTIDE SEQUENCE</scope>
    <source>
        <strain evidence="19">CNM-CM6805</strain>
    </source>
</reference>
<evidence type="ECO:0000256" key="17">
    <source>
        <dbReference type="ARBA" id="ARBA00083544"/>
    </source>
</evidence>
<comment type="caution">
    <text evidence="19">The sequence shown here is derived from an EMBL/GenBank/DDBJ whole genome shotgun (WGS) entry which is preliminary data.</text>
</comment>
<dbReference type="SUPFAM" id="SSF48256">
    <property type="entry name" value="Citrate synthase"/>
    <property type="match status" value="1"/>
</dbReference>
<organism evidence="19 20">
    <name type="scientific">Aspergillus fumigatiaffinis</name>
    <dbReference type="NCBI Taxonomy" id="340414"/>
    <lineage>
        <taxon>Eukaryota</taxon>
        <taxon>Fungi</taxon>
        <taxon>Dikarya</taxon>
        <taxon>Ascomycota</taxon>
        <taxon>Pezizomycotina</taxon>
        <taxon>Eurotiomycetes</taxon>
        <taxon>Eurotiomycetidae</taxon>
        <taxon>Eurotiales</taxon>
        <taxon>Aspergillaceae</taxon>
        <taxon>Aspergillus</taxon>
        <taxon>Aspergillus subgen. Fumigati</taxon>
    </lineage>
</organism>
<dbReference type="FunFam" id="3.40.50.261:FF:000003">
    <property type="entry name" value="ATP-citrate synthase subunit"/>
    <property type="match status" value="1"/>
</dbReference>
<keyword evidence="20" id="KW-1185">Reference proteome</keyword>
<dbReference type="InterPro" id="IPR016142">
    <property type="entry name" value="Citrate_synth-like_lrg_a-sub"/>
</dbReference>
<dbReference type="PROSITE" id="PS01217">
    <property type="entry name" value="SUCCINYL_COA_LIG_3"/>
    <property type="match status" value="1"/>
</dbReference>
<evidence type="ECO:0000256" key="2">
    <source>
        <dbReference type="ARBA" id="ARBA00012639"/>
    </source>
</evidence>
<dbReference type="EC" id="2.3.3.8" evidence="2"/>
<comment type="similarity">
    <text evidence="14">Belongs to the succinate/malate CoA ligase alpha subunit family.</text>
</comment>
<dbReference type="PANTHER" id="PTHR23118">
    <property type="entry name" value="ATP-CITRATE SYNTHASE"/>
    <property type="match status" value="1"/>
</dbReference>
<dbReference type="GO" id="GO:0006633">
    <property type="term" value="P:fatty acid biosynthetic process"/>
    <property type="evidence" value="ECO:0007669"/>
    <property type="project" value="TreeGrafter"/>
</dbReference>
<evidence type="ECO:0000259" key="18">
    <source>
        <dbReference type="SMART" id="SM00881"/>
    </source>
</evidence>
<dbReference type="GO" id="GO:0005829">
    <property type="term" value="C:cytosol"/>
    <property type="evidence" value="ECO:0007669"/>
    <property type="project" value="TreeGrafter"/>
</dbReference>
<dbReference type="GO" id="GO:0005524">
    <property type="term" value="F:ATP binding"/>
    <property type="evidence" value="ECO:0007669"/>
    <property type="project" value="UniProtKB-KW"/>
</dbReference>
<dbReference type="PROSITE" id="PS00399">
    <property type="entry name" value="SUCCINYL_COA_LIG_2"/>
    <property type="match status" value="1"/>
</dbReference>
<keyword evidence="5" id="KW-0597">Phosphoprotein</keyword>
<protein>
    <recommendedName>
        <fullName evidence="2">ATP citrate synthase</fullName>
        <ecNumber evidence="2">2.3.3.8</ecNumber>
    </recommendedName>
    <alternativeName>
        <fullName evidence="16">ATP-citrate (pro-S-)-lyase 1</fullName>
    </alternativeName>
    <alternativeName>
        <fullName evidence="17">Citrate cleavage enzyme subunit 1</fullName>
    </alternativeName>
</protein>
<gene>
    <name evidence="19" type="ORF">CNMCM6805_009238</name>
</gene>
<dbReference type="InterPro" id="IPR017440">
    <property type="entry name" value="Cit_synth/succinyl-CoA_lig_AS"/>
</dbReference>
<dbReference type="InterPro" id="IPR017866">
    <property type="entry name" value="Succ-CoA_synthase_bsu_CS"/>
</dbReference>
<dbReference type="Gene3D" id="1.10.580.10">
    <property type="entry name" value="Citrate Synthase, domain 1"/>
    <property type="match status" value="1"/>
</dbReference>
<sequence length="657" mass="71920">MPSSAPLAGTANGTLNANDNITRFEPPSRVLSPLTHTLFHNKTRCFVYGMQPRAVQGMLDFDFICKRSTPSVAGIIYTFGGQFVSKMYWGTSETLLPVYQDAAKAMAKHPDVDTVVNFASSRSVYSSTMELMNYPQIKSIAIIAEGVPERRAREIMVTAKEKGITIIGPATVGGIKPGAFKIGNTGGMMDNIVASKLYRKGSVGYVSKSGGMSNELNNIISQTTDGVHEGIAIGGDRYPGTTFIDHLLRYQADPDCKILLLLGEVGGVEEYRVIEAVKNGTITKPLVAWAIGTCASMFKTEVQFGHAGASANSQLETAVYKNKAMREAGIHVPDTFEELPQLLKQVYEDQVKKGIIKPQPEPQVPKIPIDYSWAQELGLIRKPAAFISTITDDRGQELLYAGMPISDVFREDIGIGGVMSLLWFRRRLPRYASKFLEMVLMLTADHGPAVSGAMNTIITTRAGKDLISALVSGLLTIGSRFGGALDGAAEEFAKAFDKGMSPRDFVDTMRKENKLIPGIGHRVKSRNNPDLRVELVKEFAKKHFPSTKLLDYAIAVETVTTSKKDNLILNVDGCVAVCFVDLMRNCGAFSPEEVEDYMKMGVLNGLFVLGRSIGLIAHYLDQKRLRTGLYRHPWDDITYLLPTLQKGGAEGRVEVNI</sequence>
<comment type="function">
    <text evidence="13">Catalyzes the formation of cytosolic acetyl-CoA, which is mainly used for the biosynthesis of fatty acids and sterols.</text>
</comment>
<proteinExistence type="inferred from homology"/>
<keyword evidence="8" id="KW-0547">Nucleotide-binding</keyword>
<keyword evidence="6" id="KW-0808">Transferase</keyword>
<evidence type="ECO:0000256" key="4">
    <source>
        <dbReference type="ARBA" id="ARBA00022516"/>
    </source>
</evidence>
<evidence type="ECO:0000256" key="6">
    <source>
        <dbReference type="ARBA" id="ARBA00022679"/>
    </source>
</evidence>
<dbReference type="Gene3D" id="3.40.50.720">
    <property type="entry name" value="NAD(P)-binding Rossmann-like Domain"/>
    <property type="match status" value="1"/>
</dbReference>